<dbReference type="OrthoDB" id="1427655at2"/>
<reference evidence="1 2" key="1">
    <citation type="submission" date="2019-08" db="EMBL/GenBank/DDBJ databases">
        <title>Draft genome sequence of Ulvibacter marinus type strain NBRC 109484.</title>
        <authorList>
            <person name="Kawano K."/>
            <person name="Ushijima N."/>
            <person name="Kihara M."/>
            <person name="Itoh H."/>
        </authorList>
    </citation>
    <scope>NUCLEOTIDE SEQUENCE [LARGE SCALE GENOMIC DNA]</scope>
    <source>
        <strain evidence="1 2">NBRC 109484</strain>
    </source>
</reference>
<proteinExistence type="predicted"/>
<dbReference type="Pfam" id="PF13715">
    <property type="entry name" value="CarbopepD_reg_2"/>
    <property type="match status" value="1"/>
</dbReference>
<accession>A0A5J4IXZ0</accession>
<dbReference type="AlphaFoldDB" id="A0A5J4IXZ0"/>
<dbReference type="SUPFAM" id="SSF49464">
    <property type="entry name" value="Carboxypeptidase regulatory domain-like"/>
    <property type="match status" value="1"/>
</dbReference>
<protein>
    <recommendedName>
        <fullName evidence="3">CarboxypepD_reg-like domain-containing protein</fullName>
    </recommendedName>
</protein>
<dbReference type="RefSeq" id="WP_151674268.1">
    <property type="nucleotide sequence ID" value="NZ_BKCG01000004.1"/>
</dbReference>
<dbReference type="Proteomes" id="UP000326509">
    <property type="component" value="Unassembled WGS sequence"/>
</dbReference>
<comment type="caution">
    <text evidence="1">The sequence shown here is derived from an EMBL/GenBank/DDBJ whole genome shotgun (WGS) entry which is preliminary data.</text>
</comment>
<evidence type="ECO:0000313" key="1">
    <source>
        <dbReference type="EMBL" id="GER59816.1"/>
    </source>
</evidence>
<name>A0A5J4IXZ0_9FLAO</name>
<evidence type="ECO:0000313" key="2">
    <source>
        <dbReference type="Proteomes" id="UP000326509"/>
    </source>
</evidence>
<organism evidence="1 2">
    <name type="scientific">Patiriisocius marinus</name>
    <dbReference type="NCBI Taxonomy" id="1397112"/>
    <lineage>
        <taxon>Bacteria</taxon>
        <taxon>Pseudomonadati</taxon>
        <taxon>Bacteroidota</taxon>
        <taxon>Flavobacteriia</taxon>
        <taxon>Flavobacteriales</taxon>
        <taxon>Flavobacteriaceae</taxon>
        <taxon>Patiriisocius</taxon>
    </lineage>
</organism>
<dbReference type="EMBL" id="BKCG01000004">
    <property type="protein sequence ID" value="GER59816.1"/>
    <property type="molecule type" value="Genomic_DNA"/>
</dbReference>
<dbReference type="InterPro" id="IPR008969">
    <property type="entry name" value="CarboxyPept-like_regulatory"/>
</dbReference>
<sequence length="255" mass="28845">MKSSLVLYIILFLISYSSFSQNERLIEGDLTNEIDVEGIHILNKTSRFNAITDQNGNFKIEANAKDTLVFSAINFYPQQVVVTQENYVSQSIVVTLKYLTNELDEVVIGNQLTGDITKDLKNIKTEKNINFDDVGIPGFKGEPKEKIPDMLGEVITPVSVNIDALYKHLSGYYKNLKKMRQWQGQANAVAIILSLYPPSFFEDAYKIPENRVYDFVLMCVETSEMQQDVALSNYNGILTVFKTNAPLYLANLAEE</sequence>
<evidence type="ECO:0008006" key="3">
    <source>
        <dbReference type="Google" id="ProtNLM"/>
    </source>
</evidence>
<gene>
    <name evidence="1" type="ORF">ULMA_19240</name>
</gene>
<keyword evidence="2" id="KW-1185">Reference proteome</keyword>